<protein>
    <submittedName>
        <fullName evidence="5">RND family efflux transporter MFP subunit</fullName>
    </submittedName>
</protein>
<comment type="similarity">
    <text evidence="1">Belongs to the membrane fusion protein (MFP) (TC 8.A.1) family.</text>
</comment>
<dbReference type="Gene3D" id="2.40.420.20">
    <property type="match status" value="1"/>
</dbReference>
<evidence type="ECO:0000259" key="2">
    <source>
        <dbReference type="Pfam" id="PF25954"/>
    </source>
</evidence>
<dbReference type="InterPro" id="IPR058792">
    <property type="entry name" value="Beta-barrel_RND_2"/>
</dbReference>
<evidence type="ECO:0000313" key="6">
    <source>
        <dbReference type="Proteomes" id="UP000192342"/>
    </source>
</evidence>
<gene>
    <name evidence="5" type="ORF">ATO7_15832</name>
</gene>
<dbReference type="EMBL" id="AQQV01000005">
    <property type="protein sequence ID" value="ORE85268.1"/>
    <property type="molecule type" value="Genomic_DNA"/>
</dbReference>
<dbReference type="Proteomes" id="UP000192342">
    <property type="component" value="Unassembled WGS sequence"/>
</dbReference>
<dbReference type="InterPro" id="IPR058647">
    <property type="entry name" value="BSH_CzcB-like"/>
</dbReference>
<name>A0A1Y1SA94_9GAMM</name>
<dbReference type="Pfam" id="PF25967">
    <property type="entry name" value="RND-MFP_C"/>
    <property type="match status" value="1"/>
</dbReference>
<feature type="domain" description="Multidrug resistance protein MdtA-like C-terminal permuted SH3" evidence="3">
    <location>
        <begin position="263"/>
        <end position="322"/>
    </location>
</feature>
<dbReference type="Pfam" id="PF25973">
    <property type="entry name" value="BSH_CzcB"/>
    <property type="match status" value="1"/>
</dbReference>
<dbReference type="STRING" id="1317117.ATO7_15832"/>
<dbReference type="Gene3D" id="2.40.30.170">
    <property type="match status" value="1"/>
</dbReference>
<dbReference type="Pfam" id="PF25954">
    <property type="entry name" value="Beta-barrel_RND_2"/>
    <property type="match status" value="1"/>
</dbReference>
<dbReference type="InterPro" id="IPR006143">
    <property type="entry name" value="RND_pump_MFP"/>
</dbReference>
<comment type="caution">
    <text evidence="5">The sequence shown here is derived from an EMBL/GenBank/DDBJ whole genome shotgun (WGS) entry which is preliminary data.</text>
</comment>
<proteinExistence type="inferred from homology"/>
<evidence type="ECO:0000259" key="3">
    <source>
        <dbReference type="Pfam" id="PF25967"/>
    </source>
</evidence>
<dbReference type="SUPFAM" id="SSF111369">
    <property type="entry name" value="HlyD-like secretion proteins"/>
    <property type="match status" value="1"/>
</dbReference>
<dbReference type="NCBIfam" id="TIGR01730">
    <property type="entry name" value="RND_mfp"/>
    <property type="match status" value="1"/>
</dbReference>
<dbReference type="GO" id="GO:0015562">
    <property type="term" value="F:efflux transmembrane transporter activity"/>
    <property type="evidence" value="ECO:0007669"/>
    <property type="project" value="TreeGrafter"/>
</dbReference>
<feature type="domain" description="CzcB-like barrel-sandwich hybrid" evidence="4">
    <location>
        <begin position="39"/>
        <end position="176"/>
    </location>
</feature>
<evidence type="ECO:0000259" key="4">
    <source>
        <dbReference type="Pfam" id="PF25973"/>
    </source>
</evidence>
<dbReference type="PANTHER" id="PTHR30469:SF15">
    <property type="entry name" value="HLYD FAMILY OF SECRETION PROTEINS"/>
    <property type="match status" value="1"/>
</dbReference>
<organism evidence="5 6">
    <name type="scientific">Oceanococcus atlanticus</name>
    <dbReference type="NCBI Taxonomy" id="1317117"/>
    <lineage>
        <taxon>Bacteria</taxon>
        <taxon>Pseudomonadati</taxon>
        <taxon>Pseudomonadota</taxon>
        <taxon>Gammaproteobacteria</taxon>
        <taxon>Chromatiales</taxon>
        <taxon>Oceanococcaceae</taxon>
        <taxon>Oceanococcus</taxon>
    </lineage>
</organism>
<dbReference type="InterPro" id="IPR058627">
    <property type="entry name" value="MdtA-like_C"/>
</dbReference>
<keyword evidence="6" id="KW-1185">Reference proteome</keyword>
<evidence type="ECO:0000256" key="1">
    <source>
        <dbReference type="ARBA" id="ARBA00009477"/>
    </source>
</evidence>
<feature type="domain" description="CusB-like beta-barrel" evidence="2">
    <location>
        <begin position="185"/>
        <end position="257"/>
    </location>
</feature>
<evidence type="ECO:0000313" key="5">
    <source>
        <dbReference type="EMBL" id="ORE85268.1"/>
    </source>
</evidence>
<sequence length="339" mass="36510">MLAVSAVQAQAVVEYVTPELATVGQELALTGTVTTARDAALSTQLQGLVADVQVDAGDRVENDQTLLTLDATLAALSLQREAAALEEARTRLAEARRLRDEAQPLAERGSLPQSEYATRRAEADLAAAALARLKAQHAEQAEIVARHQVRAPFDGVIRRRLVAPGEWVTPGQAVLELVALDDLRVDVQVPQQRYRELQTTQAASVLIDALPGQSLNGRIDARVEALDAQARSFLVRVAIDASPDTVVPGMSARVRFALPGAEQAVVIPRDALLRFPDGSSMVWVLDEKNSVRRQPVTLGAQRGERVVVLEGLTADDRVIVRGNETLRSGQAVQARVFAP</sequence>
<dbReference type="PANTHER" id="PTHR30469">
    <property type="entry name" value="MULTIDRUG RESISTANCE PROTEIN MDTA"/>
    <property type="match status" value="1"/>
</dbReference>
<dbReference type="GO" id="GO:1990281">
    <property type="term" value="C:efflux pump complex"/>
    <property type="evidence" value="ECO:0007669"/>
    <property type="project" value="TreeGrafter"/>
</dbReference>
<accession>A0A1Y1SA94</accession>
<reference evidence="5 6" key="1">
    <citation type="submission" date="2013-04" db="EMBL/GenBank/DDBJ databases">
        <title>Oceanococcus atlanticus 22II-S10r2 Genome Sequencing.</title>
        <authorList>
            <person name="Lai Q."/>
            <person name="Li G."/>
            <person name="Shao Z."/>
        </authorList>
    </citation>
    <scope>NUCLEOTIDE SEQUENCE [LARGE SCALE GENOMIC DNA]</scope>
    <source>
        <strain evidence="5 6">22II-S10r2</strain>
    </source>
</reference>
<dbReference type="AlphaFoldDB" id="A0A1Y1SA94"/>
<dbReference type="Gene3D" id="2.40.50.100">
    <property type="match status" value="1"/>
</dbReference>
<dbReference type="Gene3D" id="1.10.287.470">
    <property type="entry name" value="Helix hairpin bin"/>
    <property type="match status" value="1"/>
</dbReference>